<evidence type="ECO:0000313" key="3">
    <source>
        <dbReference type="Proteomes" id="UP000187735"/>
    </source>
</evidence>
<sequence length="125" mass="14445">MYFSEAVFDLKRIGPDTVEVHYRLGFERLLKGMRRTALAFIIGIGLPVLLIVGGVLWIYVVNNPNQVVRWQVFQTLQVAHVLWPPFLLTGLFNSGRRHTRTWISNVLRSVELASETSTEFTEDKW</sequence>
<evidence type="ECO:0000256" key="1">
    <source>
        <dbReference type="SAM" id="Phobius"/>
    </source>
</evidence>
<protein>
    <submittedName>
        <fullName evidence="2">Uncharacterized protein</fullName>
    </submittedName>
</protein>
<name>A0A1P8WMW0_9PLAN</name>
<organism evidence="2 3">
    <name type="scientific">Fuerstiella marisgermanici</name>
    <dbReference type="NCBI Taxonomy" id="1891926"/>
    <lineage>
        <taxon>Bacteria</taxon>
        <taxon>Pseudomonadati</taxon>
        <taxon>Planctomycetota</taxon>
        <taxon>Planctomycetia</taxon>
        <taxon>Planctomycetales</taxon>
        <taxon>Planctomycetaceae</taxon>
        <taxon>Fuerstiella</taxon>
    </lineage>
</organism>
<keyword evidence="1" id="KW-0812">Transmembrane</keyword>
<keyword evidence="1" id="KW-1133">Transmembrane helix</keyword>
<reference evidence="2 3" key="1">
    <citation type="journal article" date="2016" name="Front. Microbiol.">
        <title>Fuerstia marisgermanicae gen. nov., sp. nov., an Unusual Member of the Phylum Planctomycetes from the German Wadden Sea.</title>
        <authorList>
            <person name="Kohn T."/>
            <person name="Heuer A."/>
            <person name="Jogler M."/>
            <person name="Vollmers J."/>
            <person name="Boedeker C."/>
            <person name="Bunk B."/>
            <person name="Rast P."/>
            <person name="Borchert D."/>
            <person name="Glockner I."/>
            <person name="Freese H.M."/>
            <person name="Klenk H.P."/>
            <person name="Overmann J."/>
            <person name="Kaster A.K."/>
            <person name="Rohde M."/>
            <person name="Wiegand S."/>
            <person name="Jogler C."/>
        </authorList>
    </citation>
    <scope>NUCLEOTIDE SEQUENCE [LARGE SCALE GENOMIC DNA]</scope>
    <source>
        <strain evidence="2 3">NH11</strain>
    </source>
</reference>
<dbReference type="KEGG" id="fmr:Fuma_05036"/>
<dbReference type="AlphaFoldDB" id="A0A1P8WMW0"/>
<dbReference type="Proteomes" id="UP000187735">
    <property type="component" value="Chromosome"/>
</dbReference>
<keyword evidence="1" id="KW-0472">Membrane</keyword>
<accession>A0A1P8WMW0</accession>
<gene>
    <name evidence="2" type="ORF">Fuma_05036</name>
</gene>
<evidence type="ECO:0000313" key="2">
    <source>
        <dbReference type="EMBL" id="APZ95378.1"/>
    </source>
</evidence>
<proteinExistence type="predicted"/>
<dbReference type="EMBL" id="CP017641">
    <property type="protein sequence ID" value="APZ95378.1"/>
    <property type="molecule type" value="Genomic_DNA"/>
</dbReference>
<feature type="transmembrane region" description="Helical" evidence="1">
    <location>
        <begin position="72"/>
        <end position="92"/>
    </location>
</feature>
<keyword evidence="3" id="KW-1185">Reference proteome</keyword>
<feature type="transmembrane region" description="Helical" evidence="1">
    <location>
        <begin position="37"/>
        <end position="60"/>
    </location>
</feature>